<dbReference type="Gene3D" id="1.10.8.720">
    <property type="entry name" value="Region D6 of dynein motor"/>
    <property type="match status" value="1"/>
</dbReference>
<dbReference type="Pfam" id="PF03028">
    <property type="entry name" value="Dynein_heavy"/>
    <property type="match status" value="1"/>
</dbReference>
<dbReference type="EMBL" id="JAFNEN010000235">
    <property type="protein sequence ID" value="KAG8188595.1"/>
    <property type="molecule type" value="Genomic_DNA"/>
</dbReference>
<dbReference type="InterPro" id="IPR042219">
    <property type="entry name" value="AAA_lid_11_sf"/>
</dbReference>
<evidence type="ECO:0000313" key="17">
    <source>
        <dbReference type="Proteomes" id="UP000827092"/>
    </source>
</evidence>
<dbReference type="GO" id="GO:0005874">
    <property type="term" value="C:microtubule"/>
    <property type="evidence" value="ECO:0007669"/>
    <property type="project" value="UniProtKB-KW"/>
</dbReference>
<dbReference type="InterPro" id="IPR041228">
    <property type="entry name" value="Dynein_C"/>
</dbReference>
<dbReference type="InterPro" id="IPR054354">
    <property type="entry name" value="DYNC2H1-like_lid"/>
</dbReference>
<dbReference type="InterPro" id="IPR003593">
    <property type="entry name" value="AAA+_ATPase"/>
</dbReference>
<dbReference type="InterPro" id="IPR004273">
    <property type="entry name" value="Dynein_heavy_D6_P-loop"/>
</dbReference>
<dbReference type="PANTHER" id="PTHR45703:SF32">
    <property type="entry name" value="DYNEINS HEAVY CHAIN"/>
    <property type="match status" value="1"/>
</dbReference>
<dbReference type="FunFam" id="3.40.50.300:FF:000320">
    <property type="entry name" value="Dynein, axonemal, heavy chain 5"/>
    <property type="match status" value="1"/>
</dbReference>
<dbReference type="InterPro" id="IPR043160">
    <property type="entry name" value="Dynein_C_barrel"/>
</dbReference>
<dbReference type="InterPro" id="IPR056759">
    <property type="entry name" value="DYH2-5-8_CC"/>
</dbReference>
<dbReference type="Gene3D" id="1.20.920.20">
    <property type="match status" value="1"/>
</dbReference>
<evidence type="ECO:0000256" key="14">
    <source>
        <dbReference type="SAM" id="Coils"/>
    </source>
</evidence>
<dbReference type="Gene3D" id="1.20.1270.280">
    <property type="match status" value="1"/>
</dbReference>
<evidence type="ECO:0000256" key="10">
    <source>
        <dbReference type="ARBA" id="ARBA00023069"/>
    </source>
</evidence>
<dbReference type="InterPro" id="IPR024743">
    <property type="entry name" value="Dynein_HC_stalk"/>
</dbReference>
<dbReference type="SMART" id="SM00382">
    <property type="entry name" value="AAA"/>
    <property type="match status" value="3"/>
</dbReference>
<proteinExistence type="inferred from homology"/>
<dbReference type="GO" id="GO:0030286">
    <property type="term" value="C:dynein complex"/>
    <property type="evidence" value="ECO:0007669"/>
    <property type="project" value="UniProtKB-KW"/>
</dbReference>
<accession>A0AAV6UVS9</accession>
<dbReference type="Pfam" id="PF22597">
    <property type="entry name" value="DYN_lid"/>
    <property type="match status" value="1"/>
</dbReference>
<dbReference type="InterPro" id="IPR035699">
    <property type="entry name" value="AAA_6"/>
</dbReference>
<feature type="coiled-coil region" evidence="14">
    <location>
        <begin position="3248"/>
        <end position="3317"/>
    </location>
</feature>
<feature type="domain" description="AAA+ ATPase" evidence="15">
    <location>
        <begin position="2442"/>
        <end position="2592"/>
    </location>
</feature>
<protein>
    <recommendedName>
        <fullName evidence="15">AAA+ ATPase domain-containing protein</fullName>
    </recommendedName>
</protein>
<dbReference type="Gene3D" id="3.40.50.300">
    <property type="entry name" value="P-loop containing nucleotide triphosphate hydrolases"/>
    <property type="match status" value="5"/>
</dbReference>
<keyword evidence="17" id="KW-1185">Reference proteome</keyword>
<keyword evidence="11" id="KW-0505">Motor protein</keyword>
<comment type="similarity">
    <text evidence="2">Belongs to the dynein heavy chain family.</text>
</comment>
<evidence type="ECO:0000256" key="6">
    <source>
        <dbReference type="ARBA" id="ARBA00022741"/>
    </source>
</evidence>
<dbReference type="InterPro" id="IPR035706">
    <property type="entry name" value="AAA_9"/>
</dbReference>
<keyword evidence="10" id="KW-0969">Cilium</keyword>
<dbReference type="InterPro" id="IPR042228">
    <property type="entry name" value="Dynein_linker_3"/>
</dbReference>
<comment type="subcellular location">
    <subcellularLocation>
        <location evidence="1">Cytoplasm</location>
        <location evidence="1">Cytoskeleton</location>
        <location evidence="1">Cilium axoneme</location>
    </subcellularLocation>
</comment>
<dbReference type="PANTHER" id="PTHR45703">
    <property type="entry name" value="DYNEIN HEAVY CHAIN"/>
    <property type="match status" value="1"/>
</dbReference>
<evidence type="ECO:0000256" key="3">
    <source>
        <dbReference type="ARBA" id="ARBA00022490"/>
    </source>
</evidence>
<dbReference type="GO" id="GO:0045505">
    <property type="term" value="F:dynein intermediate chain binding"/>
    <property type="evidence" value="ECO:0007669"/>
    <property type="project" value="InterPro"/>
</dbReference>
<keyword evidence="8" id="KW-0243">Dynein</keyword>
<gene>
    <name evidence="16" type="ORF">JTE90_005951</name>
</gene>
<dbReference type="Gene3D" id="1.20.58.1120">
    <property type="match status" value="1"/>
</dbReference>
<organism evidence="16 17">
    <name type="scientific">Oedothorax gibbosus</name>
    <dbReference type="NCBI Taxonomy" id="931172"/>
    <lineage>
        <taxon>Eukaryota</taxon>
        <taxon>Metazoa</taxon>
        <taxon>Ecdysozoa</taxon>
        <taxon>Arthropoda</taxon>
        <taxon>Chelicerata</taxon>
        <taxon>Arachnida</taxon>
        <taxon>Araneae</taxon>
        <taxon>Araneomorphae</taxon>
        <taxon>Entelegynae</taxon>
        <taxon>Araneoidea</taxon>
        <taxon>Linyphiidae</taxon>
        <taxon>Erigoninae</taxon>
        <taxon>Oedothorax</taxon>
    </lineage>
</organism>
<dbReference type="Gene3D" id="1.20.140.100">
    <property type="entry name" value="Dynein heavy chain, N-terminal domain 2"/>
    <property type="match status" value="1"/>
</dbReference>
<dbReference type="InterPro" id="IPR027417">
    <property type="entry name" value="P-loop_NTPase"/>
</dbReference>
<dbReference type="Pfam" id="PF12777">
    <property type="entry name" value="MT"/>
    <property type="match status" value="1"/>
</dbReference>
<dbReference type="InterPro" id="IPR013594">
    <property type="entry name" value="Dynein_heavy_tail"/>
</dbReference>
<dbReference type="GO" id="GO:0007018">
    <property type="term" value="P:microtubule-based movement"/>
    <property type="evidence" value="ECO:0007669"/>
    <property type="project" value="InterPro"/>
</dbReference>
<dbReference type="Pfam" id="PF17852">
    <property type="entry name" value="Dynein_AAA_lid"/>
    <property type="match status" value="1"/>
</dbReference>
<dbReference type="GO" id="GO:0005524">
    <property type="term" value="F:ATP binding"/>
    <property type="evidence" value="ECO:0007669"/>
    <property type="project" value="UniProtKB-KW"/>
</dbReference>
<dbReference type="Pfam" id="PF12781">
    <property type="entry name" value="AAA_9"/>
    <property type="match status" value="1"/>
</dbReference>
<dbReference type="Gene3D" id="1.10.287.2620">
    <property type="match status" value="1"/>
</dbReference>
<dbReference type="InterPro" id="IPR041658">
    <property type="entry name" value="AAA_lid_11"/>
</dbReference>
<dbReference type="Gene3D" id="3.20.180.20">
    <property type="entry name" value="Dynein heavy chain, N-terminal domain 2"/>
    <property type="match status" value="1"/>
</dbReference>
<dbReference type="FunFam" id="3.10.490.20:FF:000009">
    <property type="entry name" value="Dynein heavy chain 4"/>
    <property type="match status" value="1"/>
</dbReference>
<dbReference type="Gene3D" id="1.10.472.130">
    <property type="match status" value="1"/>
</dbReference>
<dbReference type="Pfam" id="PF08393">
    <property type="entry name" value="DHC_N2"/>
    <property type="match status" value="1"/>
</dbReference>
<evidence type="ECO:0000256" key="2">
    <source>
        <dbReference type="ARBA" id="ARBA00008887"/>
    </source>
</evidence>
<evidence type="ECO:0000259" key="15">
    <source>
        <dbReference type="SMART" id="SM00382"/>
    </source>
</evidence>
<dbReference type="Pfam" id="PF25007">
    <property type="entry name" value="DYH2-5-8_CC"/>
    <property type="match status" value="1"/>
</dbReference>
<evidence type="ECO:0000256" key="9">
    <source>
        <dbReference type="ARBA" id="ARBA00023054"/>
    </source>
</evidence>
<dbReference type="GO" id="GO:0008569">
    <property type="term" value="F:minus-end-directed microtubule motor activity"/>
    <property type="evidence" value="ECO:0007669"/>
    <property type="project" value="InterPro"/>
</dbReference>
<keyword evidence="4" id="KW-0493">Microtubule</keyword>
<dbReference type="Proteomes" id="UP000827092">
    <property type="component" value="Unassembled WGS sequence"/>
</dbReference>
<dbReference type="GO" id="GO:0051959">
    <property type="term" value="F:dynein light intermediate chain binding"/>
    <property type="evidence" value="ECO:0007669"/>
    <property type="project" value="InterPro"/>
</dbReference>
<dbReference type="SUPFAM" id="SSF52540">
    <property type="entry name" value="P-loop containing nucleoside triphosphate hydrolases"/>
    <property type="match status" value="4"/>
</dbReference>
<comment type="caution">
    <text evidence="16">The sequence shown here is derived from an EMBL/GenBank/DDBJ whole genome shotgun (WGS) entry which is preliminary data.</text>
</comment>
<dbReference type="InterPro" id="IPR024317">
    <property type="entry name" value="Dynein_heavy_chain_D4_dom"/>
</dbReference>
<dbReference type="InterPro" id="IPR026983">
    <property type="entry name" value="DHC"/>
</dbReference>
<name>A0AAV6UVS9_9ARAC</name>
<dbReference type="Gene3D" id="6.10.140.1060">
    <property type="match status" value="1"/>
</dbReference>
<dbReference type="InterPro" id="IPR042222">
    <property type="entry name" value="Dynein_2_N"/>
</dbReference>
<dbReference type="Pfam" id="PF18199">
    <property type="entry name" value="Dynein_C"/>
    <property type="match status" value="1"/>
</dbReference>
<evidence type="ECO:0000256" key="12">
    <source>
        <dbReference type="ARBA" id="ARBA00023212"/>
    </source>
</evidence>
<dbReference type="InterPro" id="IPR013602">
    <property type="entry name" value="Dynein_heavy_linker"/>
</dbReference>
<dbReference type="InterPro" id="IPR041466">
    <property type="entry name" value="Dynein_AAA5_ext"/>
</dbReference>
<evidence type="ECO:0000256" key="13">
    <source>
        <dbReference type="ARBA" id="ARBA00023273"/>
    </source>
</evidence>
<evidence type="ECO:0000256" key="5">
    <source>
        <dbReference type="ARBA" id="ARBA00022737"/>
    </source>
</evidence>
<evidence type="ECO:0000256" key="1">
    <source>
        <dbReference type="ARBA" id="ARBA00004430"/>
    </source>
</evidence>
<dbReference type="Pfam" id="PF12774">
    <property type="entry name" value="AAA_6"/>
    <property type="match status" value="1"/>
</dbReference>
<dbReference type="FunFam" id="1.20.920.20:FF:000001">
    <property type="entry name" value="dynein heavy chain 2, axonemal"/>
    <property type="match status" value="1"/>
</dbReference>
<keyword evidence="5" id="KW-0677">Repeat</keyword>
<evidence type="ECO:0000256" key="8">
    <source>
        <dbReference type="ARBA" id="ARBA00023017"/>
    </source>
</evidence>
<evidence type="ECO:0000256" key="11">
    <source>
        <dbReference type="ARBA" id="ARBA00023175"/>
    </source>
</evidence>
<dbReference type="Gene3D" id="3.10.490.20">
    <property type="match status" value="1"/>
</dbReference>
<dbReference type="Gene3D" id="1.20.920.30">
    <property type="match status" value="1"/>
</dbReference>
<reference evidence="16 17" key="1">
    <citation type="journal article" date="2022" name="Nat. Ecol. Evol.">
        <title>A masculinizing supergene underlies an exaggerated male reproductive morph in a spider.</title>
        <authorList>
            <person name="Hendrickx F."/>
            <person name="De Corte Z."/>
            <person name="Sonet G."/>
            <person name="Van Belleghem S.M."/>
            <person name="Kostlbacher S."/>
            <person name="Vangestel C."/>
        </authorList>
    </citation>
    <scope>NUCLEOTIDE SEQUENCE [LARGE SCALE GENOMIC DNA]</scope>
    <source>
        <strain evidence="16">W744_W776</strain>
    </source>
</reference>
<evidence type="ECO:0000256" key="7">
    <source>
        <dbReference type="ARBA" id="ARBA00022840"/>
    </source>
</evidence>
<keyword evidence="12" id="KW-0206">Cytoskeleton</keyword>
<feature type="domain" description="AAA+ ATPase" evidence="15">
    <location>
        <begin position="2786"/>
        <end position="2912"/>
    </location>
</feature>
<evidence type="ECO:0000256" key="4">
    <source>
        <dbReference type="ARBA" id="ARBA00022701"/>
    </source>
</evidence>
<keyword evidence="9 14" id="KW-0175">Coiled coil</keyword>
<feature type="domain" description="AAA+ ATPase" evidence="15">
    <location>
        <begin position="2114"/>
        <end position="2249"/>
    </location>
</feature>
<dbReference type="InterPro" id="IPR043157">
    <property type="entry name" value="Dynein_AAA1S"/>
</dbReference>
<dbReference type="Gene3D" id="1.10.8.710">
    <property type="match status" value="1"/>
</dbReference>
<evidence type="ECO:0000313" key="16">
    <source>
        <dbReference type="EMBL" id="KAG8188595.1"/>
    </source>
</evidence>
<sequence>MESTINQLPNIDISLVKRYSLDELDGIDFSTSDDFAIVVENLKNIIVLEKNIEGYWNEEHEKMLWQFVIDTESCIITIFFLKNTLFVQCGIPSAEINEIFYMIKVSSEKLVSTDYAQKLLYGSAKAPFFESLYDILNIVYEPMFSENSDWSKCIKSDYKHHLSNFILELFHLKSKLRGELSFCAPNDIESKDIESVIKEKELLNQVEKTVIKWIWLLMSALMKQNNDNQEDLGPLDEIKFWQGKSSELEKVLLQLEQKNVKICIEIIKTAKLVSYFKFVEVYNQLQHEFEAALDNVKFLSILRQPCEEIEKASLPDIPKHLTLLLDLVRIIWNNSSYYKQQNEISNLLNKVNNFVVKVISNHIPLEEIFCEPSSEQKQKVSDVIACCVKWMDIFAFSEKVHQKHTSHVWSVKPVSPLINLFVHRCEELIQICQFKKDFHYEEDTIGYATGHKCFQISEQFKIIEENFWKLLRNLGENKQSALLIRKATWYELFKKFKEQINDLEILISKLMVNSFENLNAIEEGIQILAMFQRHFENPVMKRYLRKCIKSLYDIFFNELNSVKKEMADLKSTTLPLLPKYGGIAFTVSLLPKRVKQLYKLLQESSSIWPREYDIDIENYYKQVLSSTDEFIHILFLEWTKTIPKDPYVWLKEPVFMKQEFNPFLQLNLNSKTLSLINELYYWDKAGIEIPHHIVHLHEKSDLFMKRISKMTECAQNHNRLVQHILLEDAEIFSEMLHSMEENIKSSVDNLTWSVSPSVVKSALKKISDQTKLVKEVFSAYDTCKLKLKECNEKIATKSLFSTKVVAPLKYEDFIHMQVLWKESILQEISELIECEIYEANQVRNVFKKKKLENGSLPAAFTRKVIDLVCAALVGCYETSLKEATVLFGANRRNKIKRILNIELTLKNRQLCYIPNFKELCTGIDGLFKNIEESLSACMTFEGLMSENVDQQKYFMENVSSSNGVQELKKEIEFGLILLYEAQKSYIADWNPCACLWQTAKIDLLKNYQDTGWKAENFEKDISRFLDIGEKAKLYSRYKVLEFCIVDCQNLKDSAAACAEEWRTELGLVLRKISSTNLQNAFDLFELTATKFKHIPCNLEEMKHSINFMRVTKKCADDIQLTFGQIQQSFDVLYKFNIPISEKTLDQQQNLKTKWKEMENNFDSYYSDLQRLQASHQRRFLGHQKELVNFTDRLEKELFQKGPFQLNQGYSEALSLISHYKSILNQLQLKEEVIHHDADFFYSKIRKLEKLSSMKEDLNNLEIAWTFVYKLNEYLDEWDNSPVMHFNVEQKEALTDDLKSKVIEFDQKLKGNEWNLLRELRTNIIILKDYYKMILNFQDPTLQDRHWDEFKQLLNFSCDNSRIFFHSLEFTFGLLRRINIENLAESVNKIALCSRKEYEIEQSLAEMELTWKRQSFKISDLKIYFKLENTEEIKCVIEKQQEIIKNIKKSKYNNPFLVRVESLENSLLLFLDVIDQIEYFQNNFFLLENIFVGKNLQENLPIVSKDFQSVKEMWELLTKALQRENLVWTICHKPGFLEKLSGMNKALESVQDSLEFLLDSKRQAFPRFCYLSNKELLSIIGQTSPDAIQPHLQKCFDSIDKLKIVKKVEETLREKIVTITATGMCSKFDEFVEFDKPVILKGPVESWMNEVESSMHSTLQADLPKSLASLNSIISEEDFDILHSEWLNMWCSQICLIAILIAWTAESTNSIKRVQETAVTTALKTLRKKWREILNQSIQRHINEDSPSMQKKTISLILILSHCCEVIESLIKYVCNNDEAFEWLVHLRYYFEENVCFIRQTKAKFKYGYEYLGNRERLVITPLTNRCFLSLTTAMYLKQAVILRGCRSSGKSETLKDLGVALGNYVLSINCSENLNLKSIVNIMSGLAKIGAWGLFKDFNRLRSNVVSVVSQQSTSFLHAFSEKQKIFSCFGKDIPLSKRFGIFFSFNSDFSVSSYMKCQTFRPVTIIYPDILAILKIYLLAFGFSETKVMASGILLICNMAKEQLSKNTHNNFGLKSIIQFLKYLEQQKRLFPKSSDKEIVFSSLKSITIPKLEPFDIPVFESILNSVLGSVKILNKRSSEFYDEIRKTFERKLLQPESLITSKTDELHEMKKHNHALILLGESGSGKTRSLNLLKETYLNLRNSGQASFPLIEVYSFNPRAYSLKELFGNFAESGTQKDGLFPSVIKKANQISKANEKWIILDGPADIEWLGSISSLLNPSKVLTMANGERLLLSTEVTLIIETTDLTNCSPSIVSSCGIVFYPTSKNQWNMYIKSWILSLEDETMQQNLLEITEKYLGKVLEYSLSLESYTQISISLLNCVTSFTRIMNSFLNKKTLSNQVSVEKLSRIFWFSIVWSIGAILNEKDRQFFNEYLKQLDSSLEKLSCIYEYGINSDFEWFSWTENLLKKSTMLSSKNFENLCVPTASELSAQTIVTTLIKEMRPVLLYGKKGSGKTLLANDLLHIMDSDHFMYSIINMDPQVTSCKLQQILEMKLEKRPGGLLLPPSSKKMIAFIDDFHKGTSDNCLTPSPLEFLYMTIDDGLCYNRESWKSNHIQNVSFLAATNSSLDCHSRVSQRLLNRFSIINISPPSDSEMEYIFSTLLKENVLATNKEVLHSLNAVSKASVIIYEVIRSIFQPIPSKLHYLFSIKDIKKVLCKICEISDDILNDKLTVAKIWFHECIREISDRLMCIEEKELFTVHLNNAVKEQFTLKSSWNENDKCKFVKFLHVDKGFTETINDSILTNHLETCCEEYVQSKSDQNAPIILFENNIQQILKILRVIENTYGNLILVGASGTGKRSLCKIAAFILKYELIEISCSESYRAQEFKQDLHKVLYNCGVNCNKVLLMLSADQVIDKNFFYYLSEILSQGLPFDIFTKEDLNMIYSAISSSSKIPLENTKCHELFVQNIKKNLHIVLNITYNSDVYRTVFLNFSAFYKHCTIIWFEEWPSDALESIACQYLTDANLQPLDTEIRKFAFKLLAEIQITALKHSNARNLHTLPFETSSSFFKLIYTFEKVFIKRQAKVGYELNRLESGLQKINETQQRVNEISKETKEAQEKLRIAERECDVALKNITQKKITLAEKQKTIQLKTVEIEAKEKVCKKITIAAEEDLNATLPALTEAQKALEALNKRDIVEIKSYAKPPALVEIVLEAVMILRNSEPSWTEAKRQLGNSSFLKELFEYDRDNISDSALANVEKYVKKPEFQPNIVGKVSLAAKSLCIWVRAMHLYGNIYKKVKPKMERLRAAKEELEYLQQTLAELLQELKELESGISQLEKEHALLIERKELYAKKEKELAQKLKRAESIIEGLSAEKRRWDVKVTSLKQKKIFILGDSCLASGYLTYLGPYDQSHRIHMRNTWQKRISEFEIEYSSNFDLADFFMEESVKDEWKTLGLPSDQYSQEGAAIVIESSYCPIVVDPEGQAVKWIKNMELKKGLKCADFQDAEWNGILENAITKGFPVLLQNVNPGLDSSLFNLLRKPSSGTFIQFNDKTLELNPSFQFYMSTKLFNPQFTSTVIHKTCIVNFTIKEKGLEDQLLPLIVSNERLELETKKENLVQTIRDCKKQLSEIENTVLKLLNESQGSLLDDEVIVQTLKRSKTASVEAEDKLITSEKAQVVIDVARNKYRPCAKAASILYFVLTDMSLVDPIYACRTVRQKHSLLLAFHLITKMLIEEGKLDRAEYEFFIKGGKGINRSQEPPNPCSQWLSQESWDNITQLEHLPKFLSITISFDEDSRLWKDWYLSMEPEKKPLPGIWRNVCSGFHLLLIIRSLRLDRVATCIRDYISSTLGESFLEHPRTVIKEVFNESTPNKPTVVFTLSADVDLEKDIFSLSKDINVQCSSISLSEGQEKAASQLIINAAKKGHWAVITNCHLLLSWLPTMEKFINVLQTLKVHENFRLWLSSSPTKDFPTSILQNSVILSLDSPKGIRNNMLKLYTSITETEIETSSCPLKFQSLLFTLSFFHSILIGRKHFENLGWHCNYDFTNQDFEVSKEILKSYLDDYKDTPFDALKQLIASVIYGGHLEHYEDESLLETYFDNIFCDEAVANVKYCFSSVGTYYVPDNGPLEEHVNFIKELPSTDIPEVFGQHHNAEIPYQVQIANEMLKNISEIIGENSSQNCDFDKVDAIISDIILKIPNLIDEAAAMDILNEKPDPYNTILVKEVKQYNHLLEIVLHSISDLKEAICGKQMLTEELDRLSKTIRNMDVPEEWLKIYPSMKSLGSWIQDLGLRVCQFTDWISSGNMPVKIWLPGFISPTSMLYAALQEYAKNNDITIKELIWEHHVSVLDESHITEVPLEGIYVRGLLLQGAGWDKTNTFLIDPEPLHLTTNMPVIHFKPVTESSIKGVFNCPCYYTSAKTDQKGNSMFLFCVDLKSKKGKEHWIKLGTSLALSSK</sequence>
<feature type="coiled-coil region" evidence="14">
    <location>
        <begin position="3550"/>
        <end position="3584"/>
    </location>
</feature>
<keyword evidence="13" id="KW-0966">Cell projection</keyword>
<keyword evidence="6" id="KW-0547">Nucleotide-binding</keyword>
<dbReference type="Pfam" id="PF12780">
    <property type="entry name" value="AAA_8"/>
    <property type="match status" value="1"/>
</dbReference>
<feature type="coiled-coil region" evidence="14">
    <location>
        <begin position="3035"/>
        <end position="3076"/>
    </location>
</feature>
<dbReference type="Pfam" id="PF18198">
    <property type="entry name" value="AAA_lid_11"/>
    <property type="match status" value="1"/>
</dbReference>
<dbReference type="Pfam" id="PF08385">
    <property type="entry name" value="DHC_N1"/>
    <property type="match status" value="1"/>
</dbReference>
<keyword evidence="7" id="KW-0067">ATP-binding</keyword>
<keyword evidence="3" id="KW-0963">Cytoplasm</keyword>
<dbReference type="Pfam" id="PF12775">
    <property type="entry name" value="AAA_7"/>
    <property type="match status" value="1"/>
</dbReference>
<dbReference type="GO" id="GO:0005930">
    <property type="term" value="C:axoneme"/>
    <property type="evidence" value="ECO:0007669"/>
    <property type="project" value="UniProtKB-SubCell"/>
</dbReference>